<protein>
    <submittedName>
        <fullName evidence="1">Uncharacterized protein</fullName>
    </submittedName>
</protein>
<dbReference type="AlphaFoldDB" id="A0A8H8CE14"/>
<comment type="caution">
    <text evidence="1">The sequence shown here is derived from an EMBL/GenBank/DDBJ whole genome shotgun (WGS) entry which is preliminary data.</text>
</comment>
<proteinExistence type="predicted"/>
<reference evidence="1" key="1">
    <citation type="submission" date="2021-02" db="EMBL/GenBank/DDBJ databases">
        <title>Psilocybe cubensis genome.</title>
        <authorList>
            <person name="Mckernan K.J."/>
            <person name="Crawford S."/>
            <person name="Trippe A."/>
            <person name="Kane L.T."/>
            <person name="Mclaughlin S."/>
        </authorList>
    </citation>
    <scope>NUCLEOTIDE SEQUENCE [LARGE SCALE GENOMIC DNA]</scope>
    <source>
        <strain evidence="1">MGC-MH-2018</strain>
    </source>
</reference>
<evidence type="ECO:0000313" key="1">
    <source>
        <dbReference type="EMBL" id="KAG5162153.1"/>
    </source>
</evidence>
<evidence type="ECO:0000313" key="2">
    <source>
        <dbReference type="EMBL" id="KAG5167432.1"/>
    </source>
</evidence>
<gene>
    <name evidence="2" type="ORF">JR316_007782</name>
    <name evidence="1" type="ORF">JR316_013073</name>
</gene>
<dbReference type="EMBL" id="JAFIQS010000007">
    <property type="protein sequence ID" value="KAG5167432.1"/>
    <property type="molecule type" value="Genomic_DNA"/>
</dbReference>
<name>A0A8H8CE14_PSICU</name>
<dbReference type="EMBL" id="JAFIQS010000021">
    <property type="protein sequence ID" value="KAG5162153.1"/>
    <property type="molecule type" value="Genomic_DNA"/>
</dbReference>
<organism evidence="1">
    <name type="scientific">Psilocybe cubensis</name>
    <name type="common">Psychedelic mushroom</name>
    <name type="synonym">Stropharia cubensis</name>
    <dbReference type="NCBI Taxonomy" id="181762"/>
    <lineage>
        <taxon>Eukaryota</taxon>
        <taxon>Fungi</taxon>
        <taxon>Dikarya</taxon>
        <taxon>Basidiomycota</taxon>
        <taxon>Agaricomycotina</taxon>
        <taxon>Agaricomycetes</taxon>
        <taxon>Agaricomycetidae</taxon>
        <taxon>Agaricales</taxon>
        <taxon>Agaricineae</taxon>
        <taxon>Strophariaceae</taxon>
        <taxon>Psilocybe</taxon>
    </lineage>
</organism>
<dbReference type="OrthoDB" id="341421at2759"/>
<accession>A0A8H8CE14</accession>
<sequence>MTNEGLSRELKKLRSFCTKHRPAFTEYGLRALQLSKDPTRCTRDFLLISVFPVPDETRSEKAFKATGAEIMPFDTFGEEHGDELRSQLKTYEQENICPVGFNSDIYQMEIGQPWREPLLEKLNSGIVQ</sequence>